<protein>
    <submittedName>
        <fullName evidence="1">Uncharacterized protein</fullName>
    </submittedName>
</protein>
<accession>A0A645JCM1</accession>
<reference evidence="1" key="1">
    <citation type="submission" date="2019-08" db="EMBL/GenBank/DDBJ databases">
        <authorList>
            <person name="Kucharzyk K."/>
            <person name="Murdoch R.W."/>
            <person name="Higgins S."/>
            <person name="Loffler F."/>
        </authorList>
    </citation>
    <scope>NUCLEOTIDE SEQUENCE</scope>
</reference>
<dbReference type="EMBL" id="VSSQ01136540">
    <property type="protein sequence ID" value="MPN60810.1"/>
    <property type="molecule type" value="Genomic_DNA"/>
</dbReference>
<dbReference type="AlphaFoldDB" id="A0A645JCM1"/>
<proteinExistence type="predicted"/>
<organism evidence="1">
    <name type="scientific">bioreactor metagenome</name>
    <dbReference type="NCBI Taxonomy" id="1076179"/>
    <lineage>
        <taxon>unclassified sequences</taxon>
        <taxon>metagenomes</taxon>
        <taxon>ecological metagenomes</taxon>
    </lineage>
</organism>
<name>A0A645JCM1_9ZZZZ</name>
<gene>
    <name evidence="1" type="ORF">SDC9_208542</name>
</gene>
<evidence type="ECO:0000313" key="1">
    <source>
        <dbReference type="EMBL" id="MPN60810.1"/>
    </source>
</evidence>
<sequence>MKPLPRGSFAEDGGGQLVGFSQVLCVLADGRYRVGRMNAAVNAGKLQKCLRQRPHVGAMDAWVKDVALQLASAEDRAAGHVIGRQEQCPLRANGIQ</sequence>
<comment type="caution">
    <text evidence="1">The sequence shown here is derived from an EMBL/GenBank/DDBJ whole genome shotgun (WGS) entry which is preliminary data.</text>
</comment>